<protein>
    <submittedName>
        <fullName evidence="2">Uncharacterized protein</fullName>
    </submittedName>
</protein>
<evidence type="ECO:0000313" key="3">
    <source>
        <dbReference type="Proteomes" id="UP001178461"/>
    </source>
</evidence>
<dbReference type="Proteomes" id="UP001178461">
    <property type="component" value="Chromosome 9"/>
</dbReference>
<gene>
    <name evidence="2" type="ORF">PODLI_1B016281</name>
</gene>
<feature type="compositionally biased region" description="Polar residues" evidence="1">
    <location>
        <begin position="29"/>
        <end position="41"/>
    </location>
</feature>
<evidence type="ECO:0000313" key="2">
    <source>
        <dbReference type="EMBL" id="CAI5784462.1"/>
    </source>
</evidence>
<feature type="compositionally biased region" description="Basic and acidic residues" evidence="1">
    <location>
        <begin position="46"/>
        <end position="56"/>
    </location>
</feature>
<dbReference type="AlphaFoldDB" id="A0AA35PH34"/>
<proteinExistence type="predicted"/>
<feature type="region of interest" description="Disordered" evidence="1">
    <location>
        <begin position="29"/>
        <end position="60"/>
    </location>
</feature>
<accession>A0AA35PH34</accession>
<dbReference type="EMBL" id="OX395134">
    <property type="protein sequence ID" value="CAI5784462.1"/>
    <property type="molecule type" value="Genomic_DNA"/>
</dbReference>
<organism evidence="2 3">
    <name type="scientific">Podarcis lilfordi</name>
    <name type="common">Lilford's wall lizard</name>
    <dbReference type="NCBI Taxonomy" id="74358"/>
    <lineage>
        <taxon>Eukaryota</taxon>
        <taxon>Metazoa</taxon>
        <taxon>Chordata</taxon>
        <taxon>Craniata</taxon>
        <taxon>Vertebrata</taxon>
        <taxon>Euteleostomi</taxon>
        <taxon>Lepidosauria</taxon>
        <taxon>Squamata</taxon>
        <taxon>Bifurcata</taxon>
        <taxon>Unidentata</taxon>
        <taxon>Episquamata</taxon>
        <taxon>Laterata</taxon>
        <taxon>Lacertibaenia</taxon>
        <taxon>Lacertidae</taxon>
        <taxon>Podarcis</taxon>
    </lineage>
</organism>
<keyword evidence="3" id="KW-1185">Reference proteome</keyword>
<sequence length="90" mass="10133">MNELSGAEARRLHFHRSVRGCLTGHCSPATSADSGFQQELASSLGERPEQKGERLRVQGGSFPPTYTLFWPNPWRDVTTFSGRRPRCSKR</sequence>
<reference evidence="2" key="1">
    <citation type="submission" date="2022-12" db="EMBL/GenBank/DDBJ databases">
        <authorList>
            <person name="Alioto T."/>
            <person name="Alioto T."/>
            <person name="Gomez Garrido J."/>
        </authorList>
    </citation>
    <scope>NUCLEOTIDE SEQUENCE</scope>
</reference>
<name>A0AA35PH34_9SAUR</name>
<evidence type="ECO:0000256" key="1">
    <source>
        <dbReference type="SAM" id="MobiDB-lite"/>
    </source>
</evidence>